<evidence type="ECO:0000313" key="2">
    <source>
        <dbReference type="Proteomes" id="UP000759537"/>
    </source>
</evidence>
<proteinExistence type="predicted"/>
<accession>A0A9P5MYS2</accession>
<keyword evidence="2" id="KW-1185">Reference proteome</keyword>
<reference evidence="1" key="2">
    <citation type="journal article" date="2020" name="Nat. Commun.">
        <title>Large-scale genome sequencing of mycorrhizal fungi provides insights into the early evolution of symbiotic traits.</title>
        <authorList>
            <person name="Miyauchi S."/>
            <person name="Kiss E."/>
            <person name="Kuo A."/>
            <person name="Drula E."/>
            <person name="Kohler A."/>
            <person name="Sanchez-Garcia M."/>
            <person name="Morin E."/>
            <person name="Andreopoulos B."/>
            <person name="Barry K.W."/>
            <person name="Bonito G."/>
            <person name="Buee M."/>
            <person name="Carver A."/>
            <person name="Chen C."/>
            <person name="Cichocki N."/>
            <person name="Clum A."/>
            <person name="Culley D."/>
            <person name="Crous P.W."/>
            <person name="Fauchery L."/>
            <person name="Girlanda M."/>
            <person name="Hayes R.D."/>
            <person name="Keri Z."/>
            <person name="LaButti K."/>
            <person name="Lipzen A."/>
            <person name="Lombard V."/>
            <person name="Magnuson J."/>
            <person name="Maillard F."/>
            <person name="Murat C."/>
            <person name="Nolan M."/>
            <person name="Ohm R.A."/>
            <person name="Pangilinan J."/>
            <person name="Pereira M.F."/>
            <person name="Perotto S."/>
            <person name="Peter M."/>
            <person name="Pfister S."/>
            <person name="Riley R."/>
            <person name="Sitrit Y."/>
            <person name="Stielow J.B."/>
            <person name="Szollosi G."/>
            <person name="Zifcakova L."/>
            <person name="Stursova M."/>
            <person name="Spatafora J.W."/>
            <person name="Tedersoo L."/>
            <person name="Vaario L.M."/>
            <person name="Yamada A."/>
            <person name="Yan M."/>
            <person name="Wang P."/>
            <person name="Xu J."/>
            <person name="Bruns T."/>
            <person name="Baldrian P."/>
            <person name="Vilgalys R."/>
            <person name="Dunand C."/>
            <person name="Henrissat B."/>
            <person name="Grigoriev I.V."/>
            <person name="Hibbett D."/>
            <person name="Nagy L.G."/>
            <person name="Martin F.M."/>
        </authorList>
    </citation>
    <scope>NUCLEOTIDE SEQUENCE</scope>
    <source>
        <strain evidence="1">Prilba</strain>
    </source>
</reference>
<name>A0A9P5MYS2_9AGAM</name>
<dbReference type="AlphaFoldDB" id="A0A9P5MYS2"/>
<organism evidence="1 2">
    <name type="scientific">Russula ochroleuca</name>
    <dbReference type="NCBI Taxonomy" id="152965"/>
    <lineage>
        <taxon>Eukaryota</taxon>
        <taxon>Fungi</taxon>
        <taxon>Dikarya</taxon>
        <taxon>Basidiomycota</taxon>
        <taxon>Agaricomycotina</taxon>
        <taxon>Agaricomycetes</taxon>
        <taxon>Russulales</taxon>
        <taxon>Russulaceae</taxon>
        <taxon>Russula</taxon>
    </lineage>
</organism>
<dbReference type="OrthoDB" id="3203574at2759"/>
<sequence length="161" mass="17342">MQNNSQHNLNFIFPLPMSSSFVHPQPTAFPPAQPDDPNSPVLFKGNINLVQTQISTVRSLAHEALNAIKGAYQPGSSTVHAAESIAALRQCLRTLNDVLYTTGVGSLPLLPPEATEPFTEEQLADQANKAISTLFTLHTRMQETAAVAASIMAGPEQAPRR</sequence>
<dbReference type="Proteomes" id="UP000759537">
    <property type="component" value="Unassembled WGS sequence"/>
</dbReference>
<evidence type="ECO:0000313" key="1">
    <source>
        <dbReference type="EMBL" id="KAF8481992.1"/>
    </source>
</evidence>
<dbReference type="EMBL" id="WHVB01000006">
    <property type="protein sequence ID" value="KAF8481992.1"/>
    <property type="molecule type" value="Genomic_DNA"/>
</dbReference>
<protein>
    <submittedName>
        <fullName evidence="1">Uncharacterized protein</fullName>
    </submittedName>
</protein>
<gene>
    <name evidence="1" type="ORF">DFH94DRAFT_416816</name>
</gene>
<reference evidence="1" key="1">
    <citation type="submission" date="2019-10" db="EMBL/GenBank/DDBJ databases">
        <authorList>
            <consortium name="DOE Joint Genome Institute"/>
            <person name="Kuo A."/>
            <person name="Miyauchi S."/>
            <person name="Kiss E."/>
            <person name="Drula E."/>
            <person name="Kohler A."/>
            <person name="Sanchez-Garcia M."/>
            <person name="Andreopoulos B."/>
            <person name="Barry K.W."/>
            <person name="Bonito G."/>
            <person name="Buee M."/>
            <person name="Carver A."/>
            <person name="Chen C."/>
            <person name="Cichocki N."/>
            <person name="Clum A."/>
            <person name="Culley D."/>
            <person name="Crous P.W."/>
            <person name="Fauchery L."/>
            <person name="Girlanda M."/>
            <person name="Hayes R."/>
            <person name="Keri Z."/>
            <person name="LaButti K."/>
            <person name="Lipzen A."/>
            <person name="Lombard V."/>
            <person name="Magnuson J."/>
            <person name="Maillard F."/>
            <person name="Morin E."/>
            <person name="Murat C."/>
            <person name="Nolan M."/>
            <person name="Ohm R."/>
            <person name="Pangilinan J."/>
            <person name="Pereira M."/>
            <person name="Perotto S."/>
            <person name="Peter M."/>
            <person name="Riley R."/>
            <person name="Sitrit Y."/>
            <person name="Stielow B."/>
            <person name="Szollosi G."/>
            <person name="Zifcakova L."/>
            <person name="Stursova M."/>
            <person name="Spatafora J.W."/>
            <person name="Tedersoo L."/>
            <person name="Vaario L.-M."/>
            <person name="Yamada A."/>
            <person name="Yan M."/>
            <person name="Wang P."/>
            <person name="Xu J."/>
            <person name="Bruns T."/>
            <person name="Baldrian P."/>
            <person name="Vilgalys R."/>
            <person name="Henrissat B."/>
            <person name="Grigoriev I.V."/>
            <person name="Hibbett D."/>
            <person name="Nagy L.G."/>
            <person name="Martin F.M."/>
        </authorList>
    </citation>
    <scope>NUCLEOTIDE SEQUENCE</scope>
    <source>
        <strain evidence="1">Prilba</strain>
    </source>
</reference>
<comment type="caution">
    <text evidence="1">The sequence shown here is derived from an EMBL/GenBank/DDBJ whole genome shotgun (WGS) entry which is preliminary data.</text>
</comment>